<keyword evidence="3" id="KW-1185">Reference proteome</keyword>
<gene>
    <name evidence="2" type="ORF">E2C01_081611</name>
</gene>
<feature type="transmembrane region" description="Helical" evidence="1">
    <location>
        <begin position="135"/>
        <end position="154"/>
    </location>
</feature>
<accession>A0A5B7IWC3</accession>
<comment type="caution">
    <text evidence="2">The sequence shown here is derived from an EMBL/GenBank/DDBJ whole genome shotgun (WGS) entry which is preliminary data.</text>
</comment>
<proteinExistence type="predicted"/>
<name>A0A5B7IWC3_PORTR</name>
<dbReference type="EMBL" id="VSRR010072483">
    <property type="protein sequence ID" value="MPC86775.1"/>
    <property type="molecule type" value="Genomic_DNA"/>
</dbReference>
<reference evidence="2 3" key="1">
    <citation type="submission" date="2019-05" db="EMBL/GenBank/DDBJ databases">
        <title>Another draft genome of Portunus trituberculatus and its Hox gene families provides insights of decapod evolution.</title>
        <authorList>
            <person name="Jeong J.-H."/>
            <person name="Song I."/>
            <person name="Kim S."/>
            <person name="Choi T."/>
            <person name="Kim D."/>
            <person name="Ryu S."/>
            <person name="Kim W."/>
        </authorList>
    </citation>
    <scope>NUCLEOTIDE SEQUENCE [LARGE SCALE GENOMIC DNA]</scope>
    <source>
        <tissue evidence="2">Muscle</tissue>
    </source>
</reference>
<sequence>MRLATCAACGGGGGGGGGGGSGAVMVVGSGSGGGARGVVVLVVVVLVVVLGGEGRGCGGERLPRSPSHARALQNTLPSAPSDMKPDVLSRYPGQDDYISKYSRASFIPSLPFILPSLHVSVNICSFPFLPTILPSLFPISVSYHVLILFLLSLCT</sequence>
<dbReference type="Proteomes" id="UP000324222">
    <property type="component" value="Unassembled WGS sequence"/>
</dbReference>
<feature type="transmembrane region" description="Helical" evidence="1">
    <location>
        <begin position="33"/>
        <end position="52"/>
    </location>
</feature>
<evidence type="ECO:0000256" key="1">
    <source>
        <dbReference type="SAM" id="Phobius"/>
    </source>
</evidence>
<protein>
    <submittedName>
        <fullName evidence="2">Uncharacterized protein</fullName>
    </submittedName>
</protein>
<keyword evidence="1" id="KW-0472">Membrane</keyword>
<evidence type="ECO:0000313" key="2">
    <source>
        <dbReference type="EMBL" id="MPC86775.1"/>
    </source>
</evidence>
<keyword evidence="1" id="KW-0812">Transmembrane</keyword>
<organism evidence="2 3">
    <name type="scientific">Portunus trituberculatus</name>
    <name type="common">Swimming crab</name>
    <name type="synonym">Neptunus trituberculatus</name>
    <dbReference type="NCBI Taxonomy" id="210409"/>
    <lineage>
        <taxon>Eukaryota</taxon>
        <taxon>Metazoa</taxon>
        <taxon>Ecdysozoa</taxon>
        <taxon>Arthropoda</taxon>
        <taxon>Crustacea</taxon>
        <taxon>Multicrustacea</taxon>
        <taxon>Malacostraca</taxon>
        <taxon>Eumalacostraca</taxon>
        <taxon>Eucarida</taxon>
        <taxon>Decapoda</taxon>
        <taxon>Pleocyemata</taxon>
        <taxon>Brachyura</taxon>
        <taxon>Eubrachyura</taxon>
        <taxon>Portunoidea</taxon>
        <taxon>Portunidae</taxon>
        <taxon>Portuninae</taxon>
        <taxon>Portunus</taxon>
    </lineage>
</organism>
<feature type="transmembrane region" description="Helical" evidence="1">
    <location>
        <begin position="110"/>
        <end position="129"/>
    </location>
</feature>
<dbReference type="AlphaFoldDB" id="A0A5B7IWC3"/>
<keyword evidence="1" id="KW-1133">Transmembrane helix</keyword>
<evidence type="ECO:0000313" key="3">
    <source>
        <dbReference type="Proteomes" id="UP000324222"/>
    </source>
</evidence>